<keyword evidence="4 9" id="KW-0378">Hydrolase</keyword>
<evidence type="ECO:0000256" key="5">
    <source>
        <dbReference type="ARBA" id="ARBA00022825"/>
    </source>
</evidence>
<keyword evidence="10" id="KW-1185">Reference proteome</keyword>
<evidence type="ECO:0000256" key="2">
    <source>
        <dbReference type="ARBA" id="ARBA00011897"/>
    </source>
</evidence>
<dbReference type="GO" id="GO:0004252">
    <property type="term" value="F:serine-type endopeptidase activity"/>
    <property type="evidence" value="ECO:0007669"/>
    <property type="project" value="UniProtKB-EC"/>
</dbReference>
<evidence type="ECO:0000313" key="10">
    <source>
        <dbReference type="Proteomes" id="UP001269081"/>
    </source>
</evidence>
<evidence type="ECO:0000256" key="4">
    <source>
        <dbReference type="ARBA" id="ARBA00022801"/>
    </source>
</evidence>
<dbReference type="Pfam" id="PF00326">
    <property type="entry name" value="Peptidase_S9"/>
    <property type="match status" value="1"/>
</dbReference>
<dbReference type="EMBL" id="JAVDWQ010000003">
    <property type="protein sequence ID" value="MDR7209335.1"/>
    <property type="molecule type" value="Genomic_DNA"/>
</dbReference>
<dbReference type="InterPro" id="IPR001375">
    <property type="entry name" value="Peptidase_S9_cat"/>
</dbReference>
<keyword evidence="3" id="KW-0645">Protease</keyword>
<feature type="domain" description="Peptidase S9 prolyl oligopeptidase catalytic" evidence="7">
    <location>
        <begin position="507"/>
        <end position="592"/>
    </location>
</feature>
<evidence type="ECO:0000256" key="3">
    <source>
        <dbReference type="ARBA" id="ARBA00022670"/>
    </source>
</evidence>
<dbReference type="Proteomes" id="UP001269081">
    <property type="component" value="Unassembled WGS sequence"/>
</dbReference>
<accession>A0ABU1Y6Q4</accession>
<dbReference type="InterPro" id="IPR002470">
    <property type="entry name" value="Peptidase_S9A"/>
</dbReference>
<feature type="signal peptide" evidence="6">
    <location>
        <begin position="1"/>
        <end position="18"/>
    </location>
</feature>
<comment type="caution">
    <text evidence="9">The sequence shown here is derived from an EMBL/GenBank/DDBJ whole genome shotgun (WGS) entry which is preliminary data.</text>
</comment>
<dbReference type="SUPFAM" id="SSF50993">
    <property type="entry name" value="Peptidase/esterase 'gauge' domain"/>
    <property type="match status" value="1"/>
</dbReference>
<dbReference type="PANTHER" id="PTHR42881">
    <property type="entry name" value="PROLYL ENDOPEPTIDASE"/>
    <property type="match status" value="1"/>
</dbReference>
<dbReference type="Gene3D" id="3.40.50.1820">
    <property type="entry name" value="alpha/beta hydrolase"/>
    <property type="match status" value="1"/>
</dbReference>
<dbReference type="PRINTS" id="PR00862">
    <property type="entry name" value="PROLIGOPTASE"/>
</dbReference>
<dbReference type="InterPro" id="IPR051167">
    <property type="entry name" value="Prolyl_oligopep/macrocyclase"/>
</dbReference>
<proteinExistence type="predicted"/>
<dbReference type="InterPro" id="IPR029058">
    <property type="entry name" value="AB_hydrolase_fold"/>
</dbReference>
<dbReference type="Pfam" id="PF02897">
    <property type="entry name" value="Peptidase_S9_N"/>
    <property type="match status" value="1"/>
</dbReference>
<reference evidence="9 10" key="1">
    <citation type="submission" date="2023-07" db="EMBL/GenBank/DDBJ databases">
        <title>Sorghum-associated microbial communities from plants grown in Nebraska, USA.</title>
        <authorList>
            <person name="Schachtman D."/>
        </authorList>
    </citation>
    <scope>NUCLEOTIDE SEQUENCE [LARGE SCALE GENOMIC DNA]</scope>
    <source>
        <strain evidence="9 10">4129</strain>
    </source>
</reference>
<dbReference type="SUPFAM" id="SSF53474">
    <property type="entry name" value="alpha/beta-Hydrolases"/>
    <property type="match status" value="1"/>
</dbReference>
<evidence type="ECO:0000256" key="6">
    <source>
        <dbReference type="SAM" id="SignalP"/>
    </source>
</evidence>
<evidence type="ECO:0000259" key="8">
    <source>
        <dbReference type="Pfam" id="PF02897"/>
    </source>
</evidence>
<evidence type="ECO:0000256" key="1">
    <source>
        <dbReference type="ARBA" id="ARBA00001070"/>
    </source>
</evidence>
<feature type="domain" description="Peptidase S9A N-terminal" evidence="8">
    <location>
        <begin position="29"/>
        <end position="437"/>
    </location>
</feature>
<dbReference type="InterPro" id="IPR023302">
    <property type="entry name" value="Pept_S9A_N"/>
</dbReference>
<gene>
    <name evidence="9" type="ORF">J2W48_001268</name>
</gene>
<protein>
    <recommendedName>
        <fullName evidence="2">prolyl oligopeptidase</fullName>
        <ecNumber evidence="2">3.4.21.26</ecNumber>
    </recommendedName>
</protein>
<dbReference type="RefSeq" id="WP_310279496.1">
    <property type="nucleotide sequence ID" value="NZ_JAVDWQ010000003.1"/>
</dbReference>
<dbReference type="PANTHER" id="PTHR42881:SF2">
    <property type="entry name" value="PROLYL ENDOPEPTIDASE"/>
    <property type="match status" value="1"/>
</dbReference>
<comment type="catalytic activity">
    <reaction evidence="1">
        <text>Hydrolysis of Pro-|-Xaa &gt;&gt; Ala-|-Xaa in oligopeptides.</text>
        <dbReference type="EC" id="3.4.21.26"/>
    </reaction>
</comment>
<name>A0ABU1Y6Q4_9FLAO</name>
<dbReference type="EC" id="3.4.21.26" evidence="2"/>
<sequence length="601" mass="68034">MKKNIVLSVLGFSGIISAQAPLLAPSIPATDVYHGVTIVDEYRNLENLDDPAVVNWMKSQTAYSESILKSISKRNEFLQRMLNIDKKTEFIYGGINITTDGTYFYTKMRGEDTYRKLYCKKGLSGKEQLLFDPKDFKPETNKKYVISYYTPAKDGSKVAIAITEGGKEIAEIVIYDVSKNKLLPEIIPNTWPTGIGGIKWLPDNSGITYVHIPNIDRMSDDFIMNTQSVVYKTGSNPNTIKDIFSISNNPELKLNKEDFPIIKIPQKFNNYIFGRIGGATPYNDYYYANVIDVYNDKIIWKPFFKKEEKIKTFISDGNDIIFISEKNNKSQLCKTSLAAPDFSAPKVIVPQINDEIIDDVVKTKDGLFFSTIKNGVVANFYFYDGHTYKKIILPVPSGMIYIQTISEDVSDIWISCTGWTQERKRYKYDIKTDTLKLEDFREQADYSEYKDIVVEEIEIKTHDGLDLPLTIIYKKGLQKNGKNRVIMDGYGAYGSSNDVYFSPYSLLWVADGGILVHTHVRGGGEKGDQWHKGGFKETKPNTWKDFISSAEFLIKEKYTSPEYLGAEGASAGGILISRAITDRPDLFKAAVIDRVNKYGSC</sequence>
<evidence type="ECO:0000313" key="9">
    <source>
        <dbReference type="EMBL" id="MDR7209335.1"/>
    </source>
</evidence>
<keyword evidence="5" id="KW-0720">Serine protease</keyword>
<feature type="chain" id="PRO_5046825106" description="prolyl oligopeptidase" evidence="6">
    <location>
        <begin position="19"/>
        <end position="601"/>
    </location>
</feature>
<organism evidence="9 10">
    <name type="scientific">Flavobacterium piscis</name>
    <dbReference type="NCBI Taxonomy" id="1114874"/>
    <lineage>
        <taxon>Bacteria</taxon>
        <taxon>Pseudomonadati</taxon>
        <taxon>Bacteroidota</taxon>
        <taxon>Flavobacteriia</taxon>
        <taxon>Flavobacteriales</taxon>
        <taxon>Flavobacteriaceae</taxon>
        <taxon>Flavobacterium</taxon>
    </lineage>
</organism>
<evidence type="ECO:0000259" key="7">
    <source>
        <dbReference type="Pfam" id="PF00326"/>
    </source>
</evidence>
<dbReference type="Gene3D" id="2.130.10.120">
    <property type="entry name" value="Prolyl oligopeptidase, N-terminal domain"/>
    <property type="match status" value="1"/>
</dbReference>
<keyword evidence="6" id="KW-0732">Signal</keyword>